<name>A0A1X7V3N7_AMPQE</name>
<protein>
    <submittedName>
        <fullName evidence="9">Uncharacterized protein</fullName>
    </submittedName>
</protein>
<dbReference type="InParanoid" id="A0A1X7V3N7"/>
<evidence type="ECO:0000256" key="6">
    <source>
        <dbReference type="SAM" id="MobiDB-lite"/>
    </source>
</evidence>
<dbReference type="Gene3D" id="3.30.450.20">
    <property type="entry name" value="PAS domain"/>
    <property type="match status" value="2"/>
</dbReference>
<dbReference type="GO" id="GO:0046983">
    <property type="term" value="F:protein dimerization activity"/>
    <property type="evidence" value="ECO:0007669"/>
    <property type="project" value="InterPro"/>
</dbReference>
<feature type="compositionally biased region" description="Polar residues" evidence="6">
    <location>
        <begin position="495"/>
        <end position="504"/>
    </location>
</feature>
<dbReference type="EnsemblMetazoa" id="XM_019995240.1">
    <property type="protein sequence ID" value="XP_019850799.1"/>
    <property type="gene ID" value="LOC105312384"/>
</dbReference>
<comment type="subcellular location">
    <subcellularLocation>
        <location evidence="1">Nucleus</location>
    </subcellularLocation>
</comment>
<dbReference type="SUPFAM" id="SSF47459">
    <property type="entry name" value="HLH, helix-loop-helix DNA-binding domain"/>
    <property type="match status" value="1"/>
</dbReference>
<dbReference type="InterPro" id="IPR011598">
    <property type="entry name" value="bHLH_dom"/>
</dbReference>
<keyword evidence="10" id="KW-1185">Reference proteome</keyword>
<feature type="compositionally biased region" description="Low complexity" evidence="6">
    <location>
        <begin position="442"/>
        <end position="462"/>
    </location>
</feature>
<dbReference type="InterPro" id="IPR013767">
    <property type="entry name" value="PAS_fold"/>
</dbReference>
<dbReference type="PROSITE" id="PS50112">
    <property type="entry name" value="PAS"/>
    <property type="match status" value="1"/>
</dbReference>
<dbReference type="InterPro" id="IPR036638">
    <property type="entry name" value="HLH_DNA-bd_sf"/>
</dbReference>
<proteinExistence type="predicted"/>
<dbReference type="Pfam" id="PF14598">
    <property type="entry name" value="PAS_11"/>
    <property type="match status" value="1"/>
</dbReference>
<keyword evidence="5" id="KW-0539">Nucleus</keyword>
<feature type="compositionally biased region" description="Low complexity" evidence="6">
    <location>
        <begin position="409"/>
        <end position="426"/>
    </location>
</feature>
<evidence type="ECO:0000313" key="10">
    <source>
        <dbReference type="Proteomes" id="UP000007879"/>
    </source>
</evidence>
<dbReference type="GO" id="GO:0000977">
    <property type="term" value="F:RNA polymerase II transcription regulatory region sequence-specific DNA binding"/>
    <property type="evidence" value="ECO:0007669"/>
    <property type="project" value="TreeGrafter"/>
</dbReference>
<dbReference type="Pfam" id="PF00989">
    <property type="entry name" value="PAS"/>
    <property type="match status" value="1"/>
</dbReference>
<dbReference type="Proteomes" id="UP000007879">
    <property type="component" value="Unassembled WGS sequence"/>
</dbReference>
<keyword evidence="2" id="KW-0677">Repeat</keyword>
<reference evidence="9" key="2">
    <citation type="submission" date="2017-05" db="UniProtKB">
        <authorList>
            <consortium name="EnsemblMetazoa"/>
        </authorList>
    </citation>
    <scope>IDENTIFICATION</scope>
</reference>
<dbReference type="PROSITE" id="PS50888">
    <property type="entry name" value="BHLH"/>
    <property type="match status" value="1"/>
</dbReference>
<feature type="compositionally biased region" description="Pro residues" evidence="6">
    <location>
        <begin position="531"/>
        <end position="541"/>
    </location>
</feature>
<dbReference type="STRING" id="400682.A0A1X7V3N7"/>
<evidence type="ECO:0000256" key="4">
    <source>
        <dbReference type="ARBA" id="ARBA00023163"/>
    </source>
</evidence>
<evidence type="ECO:0000256" key="3">
    <source>
        <dbReference type="ARBA" id="ARBA00023015"/>
    </source>
</evidence>
<organism evidence="9">
    <name type="scientific">Amphimedon queenslandica</name>
    <name type="common">Sponge</name>
    <dbReference type="NCBI Taxonomy" id="400682"/>
    <lineage>
        <taxon>Eukaryota</taxon>
        <taxon>Metazoa</taxon>
        <taxon>Porifera</taxon>
        <taxon>Demospongiae</taxon>
        <taxon>Heteroscleromorpha</taxon>
        <taxon>Haplosclerida</taxon>
        <taxon>Niphatidae</taxon>
        <taxon>Amphimedon</taxon>
    </lineage>
</organism>
<dbReference type="SUPFAM" id="SSF55785">
    <property type="entry name" value="PYP-like sensor domain (PAS domain)"/>
    <property type="match status" value="2"/>
</dbReference>
<dbReference type="OrthoDB" id="6021714at2759"/>
<sequence>MAVSRRQKENDTFNDIAGTLPIEESAKELDKASVLRIAIHYLKLRDVLADCEEETSPIDLSSERTTEHDDLHNLVPNFSKDVLQALDGFLMMVSKDGRVLYATDSISQYLGLRQVDVIGVHVQDIIHPQDYSEVATIFQSQGCDIGPEMEALCKDPLRRNFVVRMRCAFTPSVRSITRCSNFKPIYCSGFLKFSNKKVKEGEFVGMVMLCKLASVMKVKELCVGAFFKTKHSLDLSYTAVDTRIRWILGFDPAEMVGFKAYEYFHPGDLMATSSCHTQLLVKGRSHSPCYRFMARSGDWVWVRSKSCVTYDSITHLPNGLSIYTWIVRYDEEDERMKAITEGRDPGSTGVKDTAALLSDCNSSLDIKGLCVPNSSSSPIAVAANESKPQKPSNLVSPEVSPQPPPNINPFHSQSSPPAQASGSPFGTQTVSHDPFMGVINGSPNSTTISSPYSSSFGSCGRKSSLDQMSTRETTPPYSSYPSYSATPSGSPTSSLNRRSLSPTETVGYYNGSPTTIMSPPYSDPSYGSFPSLPPPPPPPHHQAPYQHYSPSSFTVDTTVYMSPPTGEYPLPINGRMDGQLYGMPAPMVDGFSLKQEPGLHAGVGLGSSCGSYAQYDSTGYMSGPYSMDPMSSFMPANGQFSTGSRIKETKSRYAKVGVAGGHYKMGAEIDATSAINNISEWLKH</sequence>
<evidence type="ECO:0000256" key="1">
    <source>
        <dbReference type="ARBA" id="ARBA00004123"/>
    </source>
</evidence>
<dbReference type="PANTHER" id="PTHR23043">
    <property type="entry name" value="HYPOXIA-INDUCIBLE FACTOR 1 ALPHA"/>
    <property type="match status" value="1"/>
</dbReference>
<dbReference type="KEGG" id="aqu:105312384"/>
<dbReference type="PANTHER" id="PTHR23043:SF40">
    <property type="match status" value="1"/>
</dbReference>
<feature type="domain" description="BHLH" evidence="8">
    <location>
        <begin position="1"/>
        <end position="45"/>
    </location>
</feature>
<dbReference type="GO" id="GO:0000981">
    <property type="term" value="F:DNA-binding transcription factor activity, RNA polymerase II-specific"/>
    <property type="evidence" value="ECO:0007669"/>
    <property type="project" value="TreeGrafter"/>
</dbReference>
<evidence type="ECO:0000256" key="5">
    <source>
        <dbReference type="ARBA" id="ARBA00023242"/>
    </source>
</evidence>
<dbReference type="CDD" id="cd00130">
    <property type="entry name" value="PAS"/>
    <property type="match status" value="2"/>
</dbReference>
<evidence type="ECO:0000259" key="7">
    <source>
        <dbReference type="PROSITE" id="PS50112"/>
    </source>
</evidence>
<dbReference type="InterPro" id="IPR035965">
    <property type="entry name" value="PAS-like_dom_sf"/>
</dbReference>
<evidence type="ECO:0000313" key="9">
    <source>
        <dbReference type="EnsemblMetazoa" id="Aqu2.1.34613_001"/>
    </source>
</evidence>
<dbReference type="EnsemblMetazoa" id="Aqu2.1.34613_001">
    <property type="protein sequence ID" value="Aqu2.1.34613_001"/>
    <property type="gene ID" value="Aqu2.1.34613"/>
</dbReference>
<evidence type="ECO:0000259" key="8">
    <source>
        <dbReference type="PROSITE" id="PS50888"/>
    </source>
</evidence>
<dbReference type="eggNOG" id="KOG3559">
    <property type="taxonomic scope" value="Eukaryota"/>
</dbReference>
<dbReference type="InterPro" id="IPR000014">
    <property type="entry name" value="PAS"/>
</dbReference>
<keyword evidence="4" id="KW-0804">Transcription</keyword>
<keyword evidence="3" id="KW-0805">Transcription regulation</keyword>
<evidence type="ECO:0000256" key="2">
    <source>
        <dbReference type="ARBA" id="ARBA00022737"/>
    </source>
</evidence>
<reference evidence="10" key="1">
    <citation type="journal article" date="2010" name="Nature">
        <title>The Amphimedon queenslandica genome and the evolution of animal complexity.</title>
        <authorList>
            <person name="Srivastava M."/>
            <person name="Simakov O."/>
            <person name="Chapman J."/>
            <person name="Fahey B."/>
            <person name="Gauthier M.E."/>
            <person name="Mitros T."/>
            <person name="Richards G.S."/>
            <person name="Conaco C."/>
            <person name="Dacre M."/>
            <person name="Hellsten U."/>
            <person name="Larroux C."/>
            <person name="Putnam N.H."/>
            <person name="Stanke M."/>
            <person name="Adamska M."/>
            <person name="Darling A."/>
            <person name="Degnan S.M."/>
            <person name="Oakley T.H."/>
            <person name="Plachetzki D.C."/>
            <person name="Zhai Y."/>
            <person name="Adamski M."/>
            <person name="Calcino A."/>
            <person name="Cummins S.F."/>
            <person name="Goodstein D.M."/>
            <person name="Harris C."/>
            <person name="Jackson D.J."/>
            <person name="Leys S.P."/>
            <person name="Shu S."/>
            <person name="Woodcroft B.J."/>
            <person name="Vervoort M."/>
            <person name="Kosik K.S."/>
            <person name="Manning G."/>
            <person name="Degnan B.M."/>
            <person name="Rokhsar D.S."/>
        </authorList>
    </citation>
    <scope>NUCLEOTIDE SEQUENCE [LARGE SCALE GENOMIC DNA]</scope>
</reference>
<feature type="region of interest" description="Disordered" evidence="6">
    <location>
        <begin position="382"/>
        <end position="548"/>
    </location>
</feature>
<dbReference type="SMART" id="SM00091">
    <property type="entry name" value="PAS"/>
    <property type="match status" value="2"/>
</dbReference>
<feature type="domain" description="PAS" evidence="7">
    <location>
        <begin position="80"/>
        <end position="139"/>
    </location>
</feature>
<dbReference type="AlphaFoldDB" id="A0A1X7V3N7"/>
<gene>
    <name evidence="9" type="primary">105312384</name>
</gene>
<feature type="compositionally biased region" description="Low complexity" evidence="6">
    <location>
        <begin position="470"/>
        <end position="494"/>
    </location>
</feature>
<dbReference type="GO" id="GO:0005634">
    <property type="term" value="C:nucleus"/>
    <property type="evidence" value="ECO:0007669"/>
    <property type="project" value="UniProtKB-SubCell"/>
</dbReference>
<accession>A0A1X7V3N7</accession>